<reference evidence="1 2" key="1">
    <citation type="submission" date="2021-03" db="EMBL/GenBank/DDBJ databases">
        <title>Antimicrobial resistance genes in bacteria isolated from Japanese honey, and their potential for conferring macrolide and lincosamide resistance in the American foulbrood pathogen Paenibacillus larvae.</title>
        <authorList>
            <person name="Okamoto M."/>
            <person name="Kumagai M."/>
            <person name="Kanamori H."/>
            <person name="Takamatsu D."/>
        </authorList>
    </citation>
    <scope>NUCLEOTIDE SEQUENCE [LARGE SCALE GENOMIC DNA]</scope>
    <source>
        <strain evidence="1 2">J21TS3</strain>
    </source>
</reference>
<dbReference type="SUPFAM" id="SSF48230">
    <property type="entry name" value="Chondroitin AC/alginate lyase"/>
    <property type="match status" value="1"/>
</dbReference>
<comment type="caution">
    <text evidence="1">The sequence shown here is derived from an EMBL/GenBank/DDBJ whole genome shotgun (WGS) entry which is preliminary data.</text>
</comment>
<dbReference type="Gene3D" id="2.70.98.70">
    <property type="match status" value="1"/>
</dbReference>
<name>A0ABQ4LY15_9BACL</name>
<protein>
    <recommendedName>
        <fullName evidence="3">Heparinase II/III-like protein</fullName>
    </recommendedName>
</protein>
<evidence type="ECO:0000313" key="2">
    <source>
        <dbReference type="Proteomes" id="UP000680638"/>
    </source>
</evidence>
<keyword evidence="2" id="KW-1185">Reference proteome</keyword>
<dbReference type="InterPro" id="IPR008929">
    <property type="entry name" value="Chondroitin_lyas"/>
</dbReference>
<evidence type="ECO:0008006" key="3">
    <source>
        <dbReference type="Google" id="ProtNLM"/>
    </source>
</evidence>
<accession>A0ABQ4LY15</accession>
<organism evidence="1 2">
    <name type="scientific">Paenibacillus cookii</name>
    <dbReference type="NCBI Taxonomy" id="157839"/>
    <lineage>
        <taxon>Bacteria</taxon>
        <taxon>Bacillati</taxon>
        <taxon>Bacillota</taxon>
        <taxon>Bacilli</taxon>
        <taxon>Bacillales</taxon>
        <taxon>Paenibacillaceae</taxon>
        <taxon>Paenibacillus</taxon>
    </lineage>
</organism>
<dbReference type="Proteomes" id="UP000680638">
    <property type="component" value="Unassembled WGS sequence"/>
</dbReference>
<dbReference type="EMBL" id="BORW01000015">
    <property type="protein sequence ID" value="GIO68149.1"/>
    <property type="molecule type" value="Genomic_DNA"/>
</dbReference>
<proteinExistence type="predicted"/>
<gene>
    <name evidence="1" type="ORF">J21TS3_29700</name>
</gene>
<evidence type="ECO:0000313" key="1">
    <source>
        <dbReference type="EMBL" id="GIO68149.1"/>
    </source>
</evidence>
<dbReference type="Gene3D" id="1.50.10.100">
    <property type="entry name" value="Chondroitin AC/alginate lyase"/>
    <property type="match status" value="1"/>
</dbReference>
<sequence length="602" mass="68332">MKREGTKVTHLLEIVKNMEPVDERLYTGNRNAGGVKQYLSEAGWLQEEWGEIAAEGERLLEVPTPELTYALFQVYAKTGSRREYEQAYFERRRRLNTFALLSLRSPEKYLDPLLDILWAICDEYSWCVPAHLPDRLADNEIDLFAAETGFALAEISVLLRPQLPPLMSDRIRSEVKRRVLTPFLAHGPYAWETATHNWSAVCAGSVGAAALLLEEDARRLADILARTEQSMEHYLSGFGEDGACLEGIGYWRYGFGYFVYYSDLLLTRSKGRLDWFRREKVAQIAAFQQKCFLCGDQVANFSDSHPRNHVHLGLSHKLAERFPGVTPPPARLRAPYTEDHCSRWAPALRNLLWTRGGTDADDWESGSTYLPDAKWLVARHRSGGGVFGFAAKGGCNDEPHNHNDLGHFMLVAEETVFLCDLGAGEYRKGYFGDERYVYDCNGSQGHSVPIVNGSCQAPGAERRADVLEAAAGPRRDRLKLDISGAYPDQGLEALDRDLEWEKGELPSLKLVDEFRFTLPPESIAERFVTQIKPQFQDDGSIILIGAGRRSLRIDFDQDLYRVEMTEHSFTNHFGVDEGWYGIDFHVLRPAMNQRLEFAFRFE</sequence>